<feature type="region of interest" description="Disordered" evidence="3">
    <location>
        <begin position="206"/>
        <end position="229"/>
    </location>
</feature>
<gene>
    <name evidence="5" type="primary">LOC106472639</name>
</gene>
<protein>
    <submittedName>
        <fullName evidence="5">Speedy protein A-like</fullName>
    </submittedName>
</protein>
<evidence type="ECO:0000256" key="2">
    <source>
        <dbReference type="ARBA" id="ARBA00023306"/>
    </source>
</evidence>
<feature type="compositionally biased region" description="Low complexity" evidence="3">
    <location>
        <begin position="206"/>
        <end position="221"/>
    </location>
</feature>
<organism evidence="4 5">
    <name type="scientific">Limulus polyphemus</name>
    <name type="common">Atlantic horseshoe crab</name>
    <dbReference type="NCBI Taxonomy" id="6850"/>
    <lineage>
        <taxon>Eukaryota</taxon>
        <taxon>Metazoa</taxon>
        <taxon>Ecdysozoa</taxon>
        <taxon>Arthropoda</taxon>
        <taxon>Chelicerata</taxon>
        <taxon>Merostomata</taxon>
        <taxon>Xiphosura</taxon>
        <taxon>Limulidae</taxon>
        <taxon>Limulus</taxon>
    </lineage>
</organism>
<proteinExistence type="inferred from homology"/>
<dbReference type="GeneID" id="106472639"/>
<dbReference type="PANTHER" id="PTHR31545">
    <property type="entry name" value="SEEDY PROTEIN A/C FAMILY MEMBER"/>
    <property type="match status" value="1"/>
</dbReference>
<evidence type="ECO:0000313" key="5">
    <source>
        <dbReference type="RefSeq" id="XP_013788747.1"/>
    </source>
</evidence>
<dbReference type="InterPro" id="IPR020984">
    <property type="entry name" value="Speedy"/>
</dbReference>
<dbReference type="Proteomes" id="UP000694941">
    <property type="component" value="Unplaced"/>
</dbReference>
<evidence type="ECO:0000256" key="1">
    <source>
        <dbReference type="ARBA" id="ARBA00010932"/>
    </source>
</evidence>
<reference evidence="5" key="1">
    <citation type="submission" date="2025-08" db="UniProtKB">
        <authorList>
            <consortium name="RefSeq"/>
        </authorList>
    </citation>
    <scope>IDENTIFICATION</scope>
    <source>
        <tissue evidence="5">Muscle</tissue>
    </source>
</reference>
<dbReference type="Pfam" id="PF11357">
    <property type="entry name" value="Spy1"/>
    <property type="match status" value="1"/>
</dbReference>
<keyword evidence="4" id="KW-1185">Reference proteome</keyword>
<name>A0ABM1BU84_LIMPO</name>
<keyword evidence="2" id="KW-0131">Cell cycle</keyword>
<dbReference type="PANTHER" id="PTHR31545:SF5">
    <property type="entry name" value="SPEEDY PROTEIN A"/>
    <property type="match status" value="1"/>
</dbReference>
<dbReference type="InterPro" id="IPR052316">
    <property type="entry name" value="Speedy-Ringo_regulator"/>
</dbReference>
<feature type="non-terminal residue" evidence="5">
    <location>
        <position position="229"/>
    </location>
</feature>
<sequence>MSQKRLIGLAMISAEYKIGRYLYYSELIRDFTSKKYLIAMVFAYFKRAKLTIRQFTRLNFFLALFLAHDMEEDEEELKHKFLPWVLGNSWRQKLPQFLKKREKFWRILEHRSVVSRKCCLELMSIQPANKVWQRERVERHAGANRQYPDKQKQYRTYNMPKQREEVKQHRICKKTVLNIYSAKDHNCSLNSLEDTDDSTNTNFHLSLSSSTSEASSSSLQSEPKTITLS</sequence>
<evidence type="ECO:0000313" key="4">
    <source>
        <dbReference type="Proteomes" id="UP000694941"/>
    </source>
</evidence>
<accession>A0ABM1BU84</accession>
<dbReference type="RefSeq" id="XP_013788747.1">
    <property type="nucleotide sequence ID" value="XM_013933293.1"/>
</dbReference>
<comment type="similarity">
    <text evidence="1">Belongs to the Speedy/Ringo family.</text>
</comment>
<evidence type="ECO:0000256" key="3">
    <source>
        <dbReference type="SAM" id="MobiDB-lite"/>
    </source>
</evidence>